<dbReference type="PROSITE" id="PS50887">
    <property type="entry name" value="GGDEF"/>
    <property type="match status" value="1"/>
</dbReference>
<evidence type="ECO:0000313" key="5">
    <source>
        <dbReference type="Proteomes" id="UP000240653"/>
    </source>
</evidence>
<evidence type="ECO:0000313" key="4">
    <source>
        <dbReference type="EMBL" id="PSJ57332.1"/>
    </source>
</evidence>
<dbReference type="NCBIfam" id="TIGR00254">
    <property type="entry name" value="GGDEF"/>
    <property type="match status" value="1"/>
</dbReference>
<feature type="domain" description="GGDEF" evidence="3">
    <location>
        <begin position="248"/>
        <end position="382"/>
    </location>
</feature>
<dbReference type="AlphaFoldDB" id="A0A2P7S4G9"/>
<dbReference type="CDD" id="cd01949">
    <property type="entry name" value="GGDEF"/>
    <property type="match status" value="1"/>
</dbReference>
<keyword evidence="2" id="KW-0472">Membrane</keyword>
<evidence type="ECO:0000256" key="2">
    <source>
        <dbReference type="SAM" id="Phobius"/>
    </source>
</evidence>
<keyword evidence="2" id="KW-1133">Transmembrane helix</keyword>
<feature type="transmembrane region" description="Helical" evidence="2">
    <location>
        <begin position="62"/>
        <end position="84"/>
    </location>
</feature>
<protein>
    <recommendedName>
        <fullName evidence="1">diguanylate cyclase</fullName>
        <ecNumber evidence="1">2.7.7.65</ecNumber>
    </recommendedName>
</protein>
<dbReference type="Pfam" id="PF00990">
    <property type="entry name" value="GGDEF"/>
    <property type="match status" value="1"/>
</dbReference>
<feature type="transmembrane region" description="Helical" evidence="2">
    <location>
        <begin position="116"/>
        <end position="137"/>
    </location>
</feature>
<keyword evidence="5" id="KW-1185">Reference proteome</keyword>
<feature type="transmembrane region" description="Helical" evidence="2">
    <location>
        <begin position="144"/>
        <end position="163"/>
    </location>
</feature>
<dbReference type="PANTHER" id="PTHR45138">
    <property type="entry name" value="REGULATORY COMPONENTS OF SENSORY TRANSDUCTION SYSTEM"/>
    <property type="match status" value="1"/>
</dbReference>
<dbReference type="InterPro" id="IPR050469">
    <property type="entry name" value="Diguanylate_Cyclase"/>
</dbReference>
<dbReference type="SMART" id="SM00267">
    <property type="entry name" value="GGDEF"/>
    <property type="match status" value="1"/>
</dbReference>
<gene>
    <name evidence="4" type="ORF">C7I85_22320</name>
</gene>
<proteinExistence type="predicted"/>
<organism evidence="4 5">
    <name type="scientific">Pseudaminobacter soli</name>
    <name type="common">ex Li et al. 2025</name>
    <dbReference type="NCBI Taxonomy" id="1295366"/>
    <lineage>
        <taxon>Bacteria</taxon>
        <taxon>Pseudomonadati</taxon>
        <taxon>Pseudomonadota</taxon>
        <taxon>Alphaproteobacteria</taxon>
        <taxon>Hyphomicrobiales</taxon>
        <taxon>Phyllobacteriaceae</taxon>
        <taxon>Pseudaminobacter</taxon>
    </lineage>
</organism>
<keyword evidence="2" id="KW-0812">Transmembrane</keyword>
<reference evidence="4 5" key="1">
    <citation type="submission" date="2018-03" db="EMBL/GenBank/DDBJ databases">
        <title>The draft genome of Mesorhizobium soli JCM 19897.</title>
        <authorList>
            <person name="Li L."/>
            <person name="Liu L."/>
            <person name="Liang L."/>
            <person name="Wang T."/>
            <person name="Zhang X."/>
        </authorList>
    </citation>
    <scope>NUCLEOTIDE SEQUENCE [LARGE SCALE GENOMIC DNA]</scope>
    <source>
        <strain evidence="4 5">JCM 19897</strain>
    </source>
</reference>
<evidence type="ECO:0000256" key="1">
    <source>
        <dbReference type="ARBA" id="ARBA00012528"/>
    </source>
</evidence>
<dbReference type="InterPro" id="IPR000160">
    <property type="entry name" value="GGDEF_dom"/>
</dbReference>
<dbReference type="Gene3D" id="3.30.70.270">
    <property type="match status" value="1"/>
</dbReference>
<evidence type="ECO:0000259" key="3">
    <source>
        <dbReference type="PROSITE" id="PS50887"/>
    </source>
</evidence>
<feature type="transmembrane region" description="Helical" evidence="2">
    <location>
        <begin position="91"/>
        <end position="110"/>
    </location>
</feature>
<dbReference type="PANTHER" id="PTHR45138:SF24">
    <property type="entry name" value="DIGUANYLATE CYCLASE DGCC-RELATED"/>
    <property type="match status" value="1"/>
</dbReference>
<dbReference type="FunFam" id="3.30.70.270:FF:000001">
    <property type="entry name" value="Diguanylate cyclase domain protein"/>
    <property type="match status" value="1"/>
</dbReference>
<sequence>MKLDFLTLYLVILLNSLTLTVVWGAITVVYRGFDTARYWLAACILTTVGGGLLMFQGGGLDLFFAFFGNALVIFGFCVVRLGVLHFHGERAGWAFSLVLTALAVCAMFVVRDSQVARNVVYATAQIVPLSMAAIYLLHPKRRSLGAMVAVVAIAVGIIGQGAEAVMNSLRLLGELSTEGYYKVGAFCLLTIIFGATVWNLGFLLMAVDRLQAELAQLASTDELTGLPNRRSFMERLAAEMPRARRSRRGFSVLLLDLDNFKSINDGHGHAAGDHCVQHFARLAVRRLRGQDLLARTGGDEFCILLPETGLQQAAVIAEELVRLLAANDADWRGHSIPVTISVGVAEWAPAAAMTVDETLEAADIALYEAKRNGRNGYALAGSKAPAPVEQKAKGAAAGHSIMRA</sequence>
<dbReference type="GO" id="GO:0043709">
    <property type="term" value="P:cell adhesion involved in single-species biofilm formation"/>
    <property type="evidence" value="ECO:0007669"/>
    <property type="project" value="TreeGrafter"/>
</dbReference>
<dbReference type="EC" id="2.7.7.65" evidence="1"/>
<dbReference type="EMBL" id="PXYL01000014">
    <property type="protein sequence ID" value="PSJ57332.1"/>
    <property type="molecule type" value="Genomic_DNA"/>
</dbReference>
<feature type="transmembrane region" description="Helical" evidence="2">
    <location>
        <begin position="6"/>
        <end position="26"/>
    </location>
</feature>
<dbReference type="Proteomes" id="UP000240653">
    <property type="component" value="Unassembled WGS sequence"/>
</dbReference>
<comment type="caution">
    <text evidence="4">The sequence shown here is derived from an EMBL/GenBank/DDBJ whole genome shotgun (WGS) entry which is preliminary data.</text>
</comment>
<dbReference type="GO" id="GO:1902201">
    <property type="term" value="P:negative regulation of bacterial-type flagellum-dependent cell motility"/>
    <property type="evidence" value="ECO:0007669"/>
    <property type="project" value="TreeGrafter"/>
</dbReference>
<accession>A0A2P7S4G9</accession>
<name>A0A2P7S4G9_9HYPH</name>
<dbReference type="InterPro" id="IPR029787">
    <property type="entry name" value="Nucleotide_cyclase"/>
</dbReference>
<feature type="transmembrane region" description="Helical" evidence="2">
    <location>
        <begin position="183"/>
        <end position="207"/>
    </location>
</feature>
<dbReference type="GO" id="GO:0052621">
    <property type="term" value="F:diguanylate cyclase activity"/>
    <property type="evidence" value="ECO:0007669"/>
    <property type="project" value="UniProtKB-EC"/>
</dbReference>
<dbReference type="OrthoDB" id="9812260at2"/>
<dbReference type="RefSeq" id="WP_106726231.1">
    <property type="nucleotide sequence ID" value="NZ_PXYL01000014.1"/>
</dbReference>
<dbReference type="GO" id="GO:0005886">
    <property type="term" value="C:plasma membrane"/>
    <property type="evidence" value="ECO:0007669"/>
    <property type="project" value="TreeGrafter"/>
</dbReference>
<dbReference type="InterPro" id="IPR043128">
    <property type="entry name" value="Rev_trsase/Diguanyl_cyclase"/>
</dbReference>
<feature type="transmembrane region" description="Helical" evidence="2">
    <location>
        <begin position="38"/>
        <end position="56"/>
    </location>
</feature>
<dbReference type="SUPFAM" id="SSF55073">
    <property type="entry name" value="Nucleotide cyclase"/>
    <property type="match status" value="1"/>
</dbReference>